<protein>
    <submittedName>
        <fullName evidence="1">TraE protein</fullName>
    </submittedName>
</protein>
<proteinExistence type="predicted"/>
<reference evidence="1" key="1">
    <citation type="journal article" date="2013" name="Environ. Microbiol.">
        <title>Microbiota from the distal guts of lean and obese adolescents exhibit partial functional redundancy besides clear differences in community structure.</title>
        <authorList>
            <person name="Ferrer M."/>
            <person name="Ruiz A."/>
            <person name="Lanza F."/>
            <person name="Haange S.B."/>
            <person name="Oberbach A."/>
            <person name="Till H."/>
            <person name="Bargiela R."/>
            <person name="Campoy C."/>
            <person name="Segura M.T."/>
            <person name="Richter M."/>
            <person name="von Bergen M."/>
            <person name="Seifert J."/>
            <person name="Suarez A."/>
        </authorList>
    </citation>
    <scope>NUCLEOTIDE SEQUENCE</scope>
</reference>
<dbReference type="AlphaFoldDB" id="K1TZE7"/>
<accession>K1TZE7</accession>
<sequence length="69" mass="7760">MREKAEKPAKRKLTRAERKQIEAVIRQAKGDGKAHTVQDSIPFQNMFPDGLCRLEGGAFSKTIAFEDVN</sequence>
<feature type="non-terminal residue" evidence="1">
    <location>
        <position position="69"/>
    </location>
</feature>
<comment type="caution">
    <text evidence="1">The sequence shown here is derived from an EMBL/GenBank/DDBJ whole genome shotgun (WGS) entry which is preliminary data.</text>
</comment>
<organism evidence="1">
    <name type="scientific">human gut metagenome</name>
    <dbReference type="NCBI Taxonomy" id="408170"/>
    <lineage>
        <taxon>unclassified sequences</taxon>
        <taxon>metagenomes</taxon>
        <taxon>organismal metagenomes</taxon>
    </lineage>
</organism>
<name>K1TZE7_9ZZZZ</name>
<evidence type="ECO:0000313" key="1">
    <source>
        <dbReference type="EMBL" id="EKC64636.1"/>
    </source>
</evidence>
<gene>
    <name evidence="1" type="ORF">LEA_10740</name>
</gene>
<dbReference type="EMBL" id="AJWY01007226">
    <property type="protein sequence ID" value="EKC64636.1"/>
    <property type="molecule type" value="Genomic_DNA"/>
</dbReference>